<dbReference type="AlphaFoldDB" id="A0A1M7ZUH9"/>
<evidence type="ECO:0000256" key="1">
    <source>
        <dbReference type="SAM" id="SignalP"/>
    </source>
</evidence>
<evidence type="ECO:0000313" key="3">
    <source>
        <dbReference type="Proteomes" id="UP000184611"/>
    </source>
</evidence>
<proteinExistence type="predicted"/>
<keyword evidence="3" id="KW-1185">Reference proteome</keyword>
<dbReference type="InterPro" id="IPR036249">
    <property type="entry name" value="Thioredoxin-like_sf"/>
</dbReference>
<dbReference type="OrthoDB" id="9811036at2"/>
<protein>
    <submittedName>
        <fullName evidence="2">Thioredoxin-related protein</fullName>
    </submittedName>
</protein>
<dbReference type="SUPFAM" id="SSF52833">
    <property type="entry name" value="Thioredoxin-like"/>
    <property type="match status" value="1"/>
</dbReference>
<organism evidence="2 3">
    <name type="scientific">Flavobacterium cucumis</name>
    <dbReference type="NCBI Taxonomy" id="416016"/>
    <lineage>
        <taxon>Bacteria</taxon>
        <taxon>Pseudomonadati</taxon>
        <taxon>Bacteroidota</taxon>
        <taxon>Flavobacteriia</taxon>
        <taxon>Flavobacteriales</taxon>
        <taxon>Flavobacteriaceae</taxon>
        <taxon>Flavobacterium</taxon>
    </lineage>
</organism>
<keyword evidence="1" id="KW-0732">Signal</keyword>
<name>A0A1M7ZUH9_9FLAO</name>
<reference evidence="3" key="1">
    <citation type="submission" date="2016-12" db="EMBL/GenBank/DDBJ databases">
        <authorList>
            <person name="Varghese N."/>
            <person name="Submissions S."/>
        </authorList>
    </citation>
    <scope>NUCLEOTIDE SEQUENCE [LARGE SCALE GENOMIC DNA]</scope>
    <source>
        <strain evidence="3">DSM 18830</strain>
    </source>
</reference>
<dbReference type="Proteomes" id="UP000184611">
    <property type="component" value="Unassembled WGS sequence"/>
</dbReference>
<dbReference type="Gene3D" id="3.40.30.10">
    <property type="entry name" value="Glutaredoxin"/>
    <property type="match status" value="1"/>
</dbReference>
<dbReference type="EMBL" id="FRYK01000001">
    <property type="protein sequence ID" value="SHO72551.1"/>
    <property type="molecule type" value="Genomic_DNA"/>
</dbReference>
<dbReference type="RefSeq" id="WP_073581778.1">
    <property type="nucleotide sequence ID" value="NZ_CBCSEA010000002.1"/>
</dbReference>
<feature type="signal peptide" evidence="1">
    <location>
        <begin position="1"/>
        <end position="20"/>
    </location>
</feature>
<sequence>MRSALLFIGFLFLWSSSLSAQVLFETSLKEAFKKAKEQNKIVFVEYYNSDCPVCKRLGDLLRNDSLVAAYYNKNFINYAMNTNGSLADEDNTFISESNLHFESVPVLLFFDKNKEFLHHSGVNVDAEHLINEGKKAKHPDFRTSGLKAKYDKGDRSVKTLYAYCDLLLVNKNEAMLKKVSQELFESFKKEELPTKKSYIVLKQVVISPENGFFQYWMAHLDDLKGFETGYKAGTEKSYLEKIVLNELRDPNIKNWSTTKKEQFKSYILKLNITDQPEVYFE</sequence>
<accession>A0A1M7ZUH9</accession>
<dbReference type="STRING" id="416016.SAMN05443547_0885"/>
<dbReference type="Pfam" id="PF13899">
    <property type="entry name" value="Thioredoxin_7"/>
    <property type="match status" value="1"/>
</dbReference>
<feature type="chain" id="PRO_5012297291" evidence="1">
    <location>
        <begin position="21"/>
        <end position="281"/>
    </location>
</feature>
<evidence type="ECO:0000313" key="2">
    <source>
        <dbReference type="EMBL" id="SHO72551.1"/>
    </source>
</evidence>
<gene>
    <name evidence="2" type="ORF">SAMN05443547_0885</name>
</gene>